<evidence type="ECO:0000313" key="3">
    <source>
        <dbReference type="EMBL" id="TDL88090.1"/>
    </source>
</evidence>
<proteinExistence type="predicted"/>
<keyword evidence="2" id="KW-0812">Transmembrane</keyword>
<keyword evidence="2" id="KW-0472">Membrane</keyword>
<protein>
    <recommendedName>
        <fullName evidence="5">Aspartate carbamoyltransferase catalytic subunit</fullName>
    </recommendedName>
</protein>
<evidence type="ECO:0008006" key="5">
    <source>
        <dbReference type="Google" id="ProtNLM"/>
    </source>
</evidence>
<feature type="region of interest" description="Disordered" evidence="1">
    <location>
        <begin position="135"/>
        <end position="160"/>
    </location>
</feature>
<dbReference type="Proteomes" id="UP000294562">
    <property type="component" value="Unassembled WGS sequence"/>
</dbReference>
<dbReference type="RefSeq" id="WP_133342645.1">
    <property type="nucleotide sequence ID" value="NZ_SMZO01000017.1"/>
</dbReference>
<accession>A0A4R6AV43</accession>
<keyword evidence="4" id="KW-1185">Reference proteome</keyword>
<organism evidence="3 4">
    <name type="scientific">Meridianimarinicoccus aquatilis</name>
    <dbReference type="NCBI Taxonomy" id="2552766"/>
    <lineage>
        <taxon>Bacteria</taxon>
        <taxon>Pseudomonadati</taxon>
        <taxon>Pseudomonadota</taxon>
        <taxon>Alphaproteobacteria</taxon>
        <taxon>Rhodobacterales</taxon>
        <taxon>Paracoccaceae</taxon>
        <taxon>Meridianimarinicoccus</taxon>
    </lineage>
</organism>
<dbReference type="AlphaFoldDB" id="A0A4R6AV43"/>
<gene>
    <name evidence="3" type="ORF">E2L05_09315</name>
</gene>
<evidence type="ECO:0000313" key="4">
    <source>
        <dbReference type="Proteomes" id="UP000294562"/>
    </source>
</evidence>
<dbReference type="EMBL" id="SMZO01000017">
    <property type="protein sequence ID" value="TDL88090.1"/>
    <property type="molecule type" value="Genomic_DNA"/>
</dbReference>
<feature type="transmembrane region" description="Helical" evidence="2">
    <location>
        <begin position="168"/>
        <end position="187"/>
    </location>
</feature>
<sequence length="189" mass="19772">MTVSRIVERGEGGRLRLYALSPDAPEAAALRAAFLAEDPHIGTMVGSALGTRDLDAHWLTLVPVADLKDIGFATYLRSGHDVPDDQIAAARIALEGATGHVLIVQSPAFNGAEATLAPTEWLLPLAEFDTIRDPGPRRDTPCAASPAPVTAQGTTTPTRQRRTLGPKVLLSALVVAGLLIAALAMIGGR</sequence>
<feature type="compositionally biased region" description="Low complexity" evidence="1">
    <location>
        <begin position="146"/>
        <end position="158"/>
    </location>
</feature>
<dbReference type="OrthoDB" id="7875742at2"/>
<keyword evidence="2" id="KW-1133">Transmembrane helix</keyword>
<evidence type="ECO:0000256" key="2">
    <source>
        <dbReference type="SAM" id="Phobius"/>
    </source>
</evidence>
<name>A0A4R6AV43_9RHOB</name>
<comment type="caution">
    <text evidence="3">The sequence shown here is derived from an EMBL/GenBank/DDBJ whole genome shotgun (WGS) entry which is preliminary data.</text>
</comment>
<reference evidence="3 4" key="1">
    <citation type="submission" date="2019-03" db="EMBL/GenBank/DDBJ databases">
        <title>Rhodobacteraceae bacterium SM1902, a new member of the family Rhodobacteraceae isolated from Yantai.</title>
        <authorList>
            <person name="Sun Y."/>
        </authorList>
    </citation>
    <scope>NUCLEOTIDE SEQUENCE [LARGE SCALE GENOMIC DNA]</scope>
    <source>
        <strain evidence="3 4">SM1902</strain>
    </source>
</reference>
<evidence type="ECO:0000256" key="1">
    <source>
        <dbReference type="SAM" id="MobiDB-lite"/>
    </source>
</evidence>